<dbReference type="InterPro" id="IPR027417">
    <property type="entry name" value="P-loop_NTPase"/>
</dbReference>
<organism evidence="5 6">
    <name type="scientific">Thalassobacillus cyri</name>
    <dbReference type="NCBI Taxonomy" id="571932"/>
    <lineage>
        <taxon>Bacteria</taxon>
        <taxon>Bacillati</taxon>
        <taxon>Bacillota</taxon>
        <taxon>Bacilli</taxon>
        <taxon>Bacillales</taxon>
        <taxon>Bacillaceae</taxon>
        <taxon>Thalassobacillus</taxon>
    </lineage>
</organism>
<dbReference type="PROSITE" id="PS00211">
    <property type="entry name" value="ABC_TRANSPORTER_1"/>
    <property type="match status" value="1"/>
</dbReference>
<dbReference type="Pfam" id="PF00005">
    <property type="entry name" value="ABC_tran"/>
    <property type="match status" value="1"/>
</dbReference>
<dbReference type="PROSITE" id="PS50893">
    <property type="entry name" value="ABC_TRANSPORTER_2"/>
    <property type="match status" value="1"/>
</dbReference>
<feature type="domain" description="ABC transporter" evidence="4">
    <location>
        <begin position="1"/>
        <end position="230"/>
    </location>
</feature>
<evidence type="ECO:0000313" key="5">
    <source>
        <dbReference type="EMBL" id="SEB12351.1"/>
    </source>
</evidence>
<dbReference type="RefSeq" id="WP_093046232.1">
    <property type="nucleotide sequence ID" value="NZ_FNQR01000018.1"/>
</dbReference>
<dbReference type="PANTHER" id="PTHR43423:SF1">
    <property type="entry name" value="ABC TRANSPORTER I FAMILY MEMBER 17"/>
    <property type="match status" value="1"/>
</dbReference>
<keyword evidence="1" id="KW-0813">Transport</keyword>
<sequence length="232" mass="26448">MTQAIFSFKGVTDDILNHLSFNIYKNEKVMLFGPSGAGKSSLLFLFNRLRDPKEGKIEFKDRPITEYDISNLRRKVGLLLQSPNLFPGTVLDNLKYGPSLCGEWNPADAKKLLEYVQLPESYLNRKVDQLSGGEQQRVSLGRTLANSPEVLLLDEPTSALDYRTAEEIEEVLEELVDVHQLTMVMVTHDLRQAKRLGERGLFLMDGEIKEDDQIKTMLTEPKTEELKDFIQD</sequence>
<dbReference type="PANTHER" id="PTHR43423">
    <property type="entry name" value="ABC TRANSPORTER I FAMILY MEMBER 17"/>
    <property type="match status" value="1"/>
</dbReference>
<dbReference type="OrthoDB" id="9785080at2"/>
<evidence type="ECO:0000256" key="3">
    <source>
        <dbReference type="ARBA" id="ARBA00022840"/>
    </source>
</evidence>
<dbReference type="InterPro" id="IPR003593">
    <property type="entry name" value="AAA+_ATPase"/>
</dbReference>
<gene>
    <name evidence="5" type="ORF">SAMN05421743_11810</name>
</gene>
<dbReference type="AlphaFoldDB" id="A0A1H4GSP6"/>
<evidence type="ECO:0000313" key="6">
    <source>
        <dbReference type="Proteomes" id="UP000198584"/>
    </source>
</evidence>
<dbReference type="SMART" id="SM00382">
    <property type="entry name" value="AAA"/>
    <property type="match status" value="1"/>
</dbReference>
<accession>A0A1H4GSP6</accession>
<dbReference type="Proteomes" id="UP000198584">
    <property type="component" value="Unassembled WGS sequence"/>
</dbReference>
<evidence type="ECO:0000256" key="2">
    <source>
        <dbReference type="ARBA" id="ARBA00022741"/>
    </source>
</evidence>
<dbReference type="InterPro" id="IPR003439">
    <property type="entry name" value="ABC_transporter-like_ATP-bd"/>
</dbReference>
<proteinExistence type="predicted"/>
<name>A0A1H4GSP6_9BACI</name>
<reference evidence="5 6" key="1">
    <citation type="submission" date="2016-10" db="EMBL/GenBank/DDBJ databases">
        <authorList>
            <person name="de Groot N.N."/>
        </authorList>
    </citation>
    <scope>NUCLEOTIDE SEQUENCE [LARGE SCALE GENOMIC DNA]</scope>
    <source>
        <strain evidence="5 6">CCM7597</strain>
    </source>
</reference>
<dbReference type="GO" id="GO:0016887">
    <property type="term" value="F:ATP hydrolysis activity"/>
    <property type="evidence" value="ECO:0007669"/>
    <property type="project" value="InterPro"/>
</dbReference>
<dbReference type="InterPro" id="IPR017871">
    <property type="entry name" value="ABC_transporter-like_CS"/>
</dbReference>
<keyword evidence="6" id="KW-1185">Reference proteome</keyword>
<dbReference type="EMBL" id="FNQR01000018">
    <property type="protein sequence ID" value="SEB12351.1"/>
    <property type="molecule type" value="Genomic_DNA"/>
</dbReference>
<dbReference type="STRING" id="571932.SAMN05421743_11810"/>
<evidence type="ECO:0000259" key="4">
    <source>
        <dbReference type="PROSITE" id="PS50893"/>
    </source>
</evidence>
<keyword evidence="2" id="KW-0547">Nucleotide-binding</keyword>
<protein>
    <submittedName>
        <fullName evidence="5">Putative ABC transport system ATP-binding protein</fullName>
    </submittedName>
</protein>
<keyword evidence="3 5" id="KW-0067">ATP-binding</keyword>
<dbReference type="Gene3D" id="3.40.50.300">
    <property type="entry name" value="P-loop containing nucleotide triphosphate hydrolases"/>
    <property type="match status" value="1"/>
</dbReference>
<dbReference type="GO" id="GO:0005524">
    <property type="term" value="F:ATP binding"/>
    <property type="evidence" value="ECO:0007669"/>
    <property type="project" value="UniProtKB-KW"/>
</dbReference>
<dbReference type="SUPFAM" id="SSF52540">
    <property type="entry name" value="P-loop containing nucleoside triphosphate hydrolases"/>
    <property type="match status" value="1"/>
</dbReference>
<evidence type="ECO:0000256" key="1">
    <source>
        <dbReference type="ARBA" id="ARBA00022448"/>
    </source>
</evidence>